<evidence type="ECO:0000313" key="2">
    <source>
        <dbReference type="Proteomes" id="UP000275395"/>
    </source>
</evidence>
<accession>A0A3L6ZSE9</accession>
<gene>
    <name evidence="1" type="ORF">D9V30_00105</name>
</gene>
<reference evidence="1 2" key="1">
    <citation type="submission" date="2018-10" db="EMBL/GenBank/DDBJ databases">
        <authorList>
            <person name="Li J."/>
        </authorList>
    </citation>
    <scope>NUCLEOTIDE SEQUENCE [LARGE SCALE GENOMIC DNA]</scope>
    <source>
        <strain evidence="1 2">JCM 30549</strain>
    </source>
</reference>
<organism evidence="1 2">
    <name type="scientific">Mycetocola reblochoni</name>
    <dbReference type="NCBI Taxonomy" id="331618"/>
    <lineage>
        <taxon>Bacteria</taxon>
        <taxon>Bacillati</taxon>
        <taxon>Actinomycetota</taxon>
        <taxon>Actinomycetes</taxon>
        <taxon>Micrococcales</taxon>
        <taxon>Microbacteriaceae</taxon>
        <taxon>Mycetocola</taxon>
    </lineage>
</organism>
<protein>
    <recommendedName>
        <fullName evidence="3">Phage head morphogenesis domain-containing protein</fullName>
    </recommendedName>
</protein>
<evidence type="ECO:0008006" key="3">
    <source>
        <dbReference type="Google" id="ProtNLM"/>
    </source>
</evidence>
<name>A0A3L6ZSE9_9MICO</name>
<comment type="caution">
    <text evidence="1">The sequence shown here is derived from an EMBL/GenBank/DDBJ whole genome shotgun (WGS) entry which is preliminary data.</text>
</comment>
<dbReference type="AlphaFoldDB" id="A0A3L6ZSE9"/>
<dbReference type="Proteomes" id="UP000275395">
    <property type="component" value="Unassembled WGS sequence"/>
</dbReference>
<dbReference type="Pfam" id="PF25310">
    <property type="entry name" value="VG15"/>
    <property type="match status" value="1"/>
</dbReference>
<proteinExistence type="predicted"/>
<sequence>MSGTVRFAAGQLWADNAAGTLALVQAAMSRYILDRGRDTIVDNTVADRRAAGWQRFTSPTGCDFCVMLSMRGAVYKESTAMFASHDNCSCSARPSWDRDAPEVPAIAYVASQKTSNMSESAQEQHRERVAVWIQQNRDQLDEFRAAL</sequence>
<dbReference type="EMBL" id="RCUW01000001">
    <property type="protein sequence ID" value="RLP70876.1"/>
    <property type="molecule type" value="Genomic_DNA"/>
</dbReference>
<dbReference type="InterPro" id="IPR057369">
    <property type="entry name" value="VG15"/>
</dbReference>
<evidence type="ECO:0000313" key="1">
    <source>
        <dbReference type="EMBL" id="RLP70876.1"/>
    </source>
</evidence>